<evidence type="ECO:0000256" key="7">
    <source>
        <dbReference type="ARBA" id="ARBA00023136"/>
    </source>
</evidence>
<keyword evidence="10" id="KW-1185">Reference proteome</keyword>
<protein>
    <recommendedName>
        <fullName evidence="4">RING-type E3 ubiquitin transferase</fullName>
        <ecNumber evidence="4">2.3.2.27</ecNumber>
    </recommendedName>
</protein>
<evidence type="ECO:0000256" key="1">
    <source>
        <dbReference type="ARBA" id="ARBA00000900"/>
    </source>
</evidence>
<dbReference type="Proteomes" id="UP001460270">
    <property type="component" value="Unassembled WGS sequence"/>
</dbReference>
<evidence type="ECO:0000256" key="8">
    <source>
        <dbReference type="SAM" id="MobiDB-lite"/>
    </source>
</evidence>
<keyword evidence="7" id="KW-0472">Membrane</keyword>
<dbReference type="GO" id="GO:0016020">
    <property type="term" value="C:membrane"/>
    <property type="evidence" value="ECO:0007669"/>
    <property type="project" value="UniProtKB-SubCell"/>
</dbReference>
<proteinExistence type="predicted"/>
<dbReference type="PANTHER" id="PTHR46661">
    <property type="entry name" value="E3 UBIQUITIN-PROTEIN LIGASE ZNRF1-LIKE PROTEIN"/>
    <property type="match status" value="1"/>
</dbReference>
<dbReference type="InterPro" id="IPR051878">
    <property type="entry name" value="ZNRF_ubiq-protein_ligase"/>
</dbReference>
<dbReference type="GO" id="GO:0061630">
    <property type="term" value="F:ubiquitin protein ligase activity"/>
    <property type="evidence" value="ECO:0007669"/>
    <property type="project" value="UniProtKB-EC"/>
</dbReference>
<evidence type="ECO:0000256" key="2">
    <source>
        <dbReference type="ARBA" id="ARBA00004370"/>
    </source>
</evidence>
<evidence type="ECO:0000256" key="5">
    <source>
        <dbReference type="ARBA" id="ARBA00022679"/>
    </source>
</evidence>
<organism evidence="9 10">
    <name type="scientific">Mugilogobius chulae</name>
    <name type="common">yellowstripe goby</name>
    <dbReference type="NCBI Taxonomy" id="88201"/>
    <lineage>
        <taxon>Eukaryota</taxon>
        <taxon>Metazoa</taxon>
        <taxon>Chordata</taxon>
        <taxon>Craniata</taxon>
        <taxon>Vertebrata</taxon>
        <taxon>Euteleostomi</taxon>
        <taxon>Actinopterygii</taxon>
        <taxon>Neopterygii</taxon>
        <taxon>Teleostei</taxon>
        <taxon>Neoteleostei</taxon>
        <taxon>Acanthomorphata</taxon>
        <taxon>Gobiaria</taxon>
        <taxon>Gobiiformes</taxon>
        <taxon>Gobioidei</taxon>
        <taxon>Gobiidae</taxon>
        <taxon>Gobionellinae</taxon>
        <taxon>Mugilogobius</taxon>
    </lineage>
</organism>
<feature type="region of interest" description="Disordered" evidence="8">
    <location>
        <begin position="161"/>
        <end position="181"/>
    </location>
</feature>
<accession>A0AAW0NAQ9</accession>
<dbReference type="AlphaFoldDB" id="A0AAW0NAQ9"/>
<feature type="compositionally biased region" description="Polar residues" evidence="8">
    <location>
        <begin position="161"/>
        <end position="175"/>
    </location>
</feature>
<evidence type="ECO:0000313" key="9">
    <source>
        <dbReference type="EMBL" id="KAK7892023.1"/>
    </source>
</evidence>
<comment type="pathway">
    <text evidence="3">Protein modification; protein ubiquitination.</text>
</comment>
<comment type="subcellular location">
    <subcellularLocation>
        <location evidence="2">Membrane</location>
    </subcellularLocation>
</comment>
<dbReference type="GO" id="GO:0070936">
    <property type="term" value="P:protein K48-linked ubiquitination"/>
    <property type="evidence" value="ECO:0007669"/>
    <property type="project" value="TreeGrafter"/>
</dbReference>
<evidence type="ECO:0000256" key="6">
    <source>
        <dbReference type="ARBA" id="ARBA00022786"/>
    </source>
</evidence>
<evidence type="ECO:0000256" key="4">
    <source>
        <dbReference type="ARBA" id="ARBA00012483"/>
    </source>
</evidence>
<keyword evidence="5" id="KW-0808">Transferase</keyword>
<comment type="caution">
    <text evidence="9">The sequence shown here is derived from an EMBL/GenBank/DDBJ whole genome shotgun (WGS) entry which is preliminary data.</text>
</comment>
<reference evidence="10" key="1">
    <citation type="submission" date="2024-04" db="EMBL/GenBank/DDBJ databases">
        <title>Salinicola lusitanus LLJ914,a marine bacterium isolated from the Okinawa Trough.</title>
        <authorList>
            <person name="Li J."/>
        </authorList>
    </citation>
    <scope>NUCLEOTIDE SEQUENCE [LARGE SCALE GENOMIC DNA]</scope>
</reference>
<dbReference type="GO" id="GO:0005737">
    <property type="term" value="C:cytoplasm"/>
    <property type="evidence" value="ECO:0007669"/>
    <property type="project" value="TreeGrafter"/>
</dbReference>
<name>A0AAW0NAQ9_9GOBI</name>
<sequence length="181" mass="19741">MGGKQSTTGRPRGTFPGCPRMTARSPFSPFWSLPAQWNNGPTQPLEGRTLSEPEGVCHNSPHGTGYQDTGGGGHHTDGVLYLGSRGSLADTLPLHITPRWFSAHSELQQGDTIARLPCLCIYHKRTRGGATISYLSRRIHHCHTIITSSCRLNQKQTRAQKPSCITSDSKESVVSSRHVPS</sequence>
<gene>
    <name evidence="9" type="ORF">WMY93_023986</name>
</gene>
<feature type="region of interest" description="Disordered" evidence="8">
    <location>
        <begin position="1"/>
        <end position="21"/>
    </location>
</feature>
<keyword evidence="6" id="KW-0833">Ubl conjugation pathway</keyword>
<evidence type="ECO:0000256" key="3">
    <source>
        <dbReference type="ARBA" id="ARBA00004906"/>
    </source>
</evidence>
<dbReference type="PANTHER" id="PTHR46661:SF2">
    <property type="entry name" value="E3 UBIQUITIN-PROTEIN LIGASE ZNRF1"/>
    <property type="match status" value="1"/>
</dbReference>
<dbReference type="EMBL" id="JBBPFD010000017">
    <property type="protein sequence ID" value="KAK7892023.1"/>
    <property type="molecule type" value="Genomic_DNA"/>
</dbReference>
<dbReference type="EC" id="2.3.2.27" evidence="4"/>
<comment type="catalytic activity">
    <reaction evidence="1">
        <text>S-ubiquitinyl-[E2 ubiquitin-conjugating enzyme]-L-cysteine + [acceptor protein]-L-lysine = [E2 ubiquitin-conjugating enzyme]-L-cysteine + N(6)-ubiquitinyl-[acceptor protein]-L-lysine.</text>
        <dbReference type="EC" id="2.3.2.27"/>
    </reaction>
</comment>
<dbReference type="GO" id="GO:0043161">
    <property type="term" value="P:proteasome-mediated ubiquitin-dependent protein catabolic process"/>
    <property type="evidence" value="ECO:0007669"/>
    <property type="project" value="TreeGrafter"/>
</dbReference>
<evidence type="ECO:0000313" key="10">
    <source>
        <dbReference type="Proteomes" id="UP001460270"/>
    </source>
</evidence>